<name>A0ABS2AIF7_9ACTN</name>
<comment type="caution">
    <text evidence="1">The sequence shown here is derived from an EMBL/GenBank/DDBJ whole genome shotgun (WGS) entry which is preliminary data.</text>
</comment>
<keyword evidence="2" id="KW-1185">Reference proteome</keyword>
<sequence>MHTVELLPDEGLDSAVRKQWGLLLDAGLPSLASHGHPTNRPHLTVVTAASLDGLPALSLPVAVSFGAARMLGRALVLPVEVTDQLREMHERVWSALPSAWPPPAEWVPHVSLALRASPAALTAASSFGRVEGSFVAARSYDTSVRTVIAL</sequence>
<gene>
    <name evidence="1" type="ORF">JIG36_29055</name>
</gene>
<proteinExistence type="predicted"/>
<keyword evidence="1" id="KW-0436">Ligase</keyword>
<evidence type="ECO:0000313" key="2">
    <source>
        <dbReference type="Proteomes" id="UP000632138"/>
    </source>
</evidence>
<accession>A0ABS2AIF7</accession>
<reference evidence="1 2" key="1">
    <citation type="submission" date="2021-01" db="EMBL/GenBank/DDBJ databases">
        <title>Actinoplanes sp. nov. LDG1-06 isolated from lichen.</title>
        <authorList>
            <person name="Saeng-In P."/>
            <person name="Phongsopitanun W."/>
            <person name="Kanchanasin P."/>
            <person name="Yuki M."/>
            <person name="Kudo T."/>
            <person name="Ohkuma M."/>
            <person name="Tanasupawat S."/>
        </authorList>
    </citation>
    <scope>NUCLEOTIDE SEQUENCE [LARGE SCALE GENOMIC DNA]</scope>
    <source>
        <strain evidence="1 2">LDG1-06</strain>
    </source>
</reference>
<dbReference type="Gene3D" id="3.90.1140.10">
    <property type="entry name" value="Cyclic phosphodiesterase"/>
    <property type="match status" value="1"/>
</dbReference>
<dbReference type="GO" id="GO:0016874">
    <property type="term" value="F:ligase activity"/>
    <property type="evidence" value="ECO:0007669"/>
    <property type="project" value="UniProtKB-KW"/>
</dbReference>
<dbReference type="SUPFAM" id="SSF55144">
    <property type="entry name" value="LigT-like"/>
    <property type="match status" value="1"/>
</dbReference>
<dbReference type="Pfam" id="PF13563">
    <property type="entry name" value="2_5_RNA_ligase2"/>
    <property type="match status" value="1"/>
</dbReference>
<dbReference type="EMBL" id="JAENHP010000011">
    <property type="protein sequence ID" value="MBM2619600.1"/>
    <property type="molecule type" value="Genomic_DNA"/>
</dbReference>
<dbReference type="InterPro" id="IPR009097">
    <property type="entry name" value="Cyclic_Pdiesterase"/>
</dbReference>
<dbReference type="Proteomes" id="UP000632138">
    <property type="component" value="Unassembled WGS sequence"/>
</dbReference>
<evidence type="ECO:0000313" key="1">
    <source>
        <dbReference type="EMBL" id="MBM2619600.1"/>
    </source>
</evidence>
<protein>
    <submittedName>
        <fullName evidence="1">2'-5' RNA ligase family protein</fullName>
    </submittedName>
</protein>
<dbReference type="RefSeq" id="WP_203379591.1">
    <property type="nucleotide sequence ID" value="NZ_JAENHP010000011.1"/>
</dbReference>
<organism evidence="1 2">
    <name type="scientific">Paractinoplanes ovalisporus</name>
    <dbReference type="NCBI Taxonomy" id="2810368"/>
    <lineage>
        <taxon>Bacteria</taxon>
        <taxon>Bacillati</taxon>
        <taxon>Actinomycetota</taxon>
        <taxon>Actinomycetes</taxon>
        <taxon>Micromonosporales</taxon>
        <taxon>Micromonosporaceae</taxon>
        <taxon>Paractinoplanes</taxon>
    </lineage>
</organism>